<evidence type="ECO:0000256" key="3">
    <source>
        <dbReference type="ARBA" id="ARBA00023015"/>
    </source>
</evidence>
<evidence type="ECO:0000256" key="1">
    <source>
        <dbReference type="ARBA" id="ARBA00004123"/>
    </source>
</evidence>
<dbReference type="EMBL" id="KB454500">
    <property type="protein sequence ID" value="EME30447.1"/>
    <property type="molecule type" value="Genomic_DNA"/>
</dbReference>
<proteinExistence type="inferred from homology"/>
<name>M2XJZ6_GALSU</name>
<organism evidence="7 8">
    <name type="scientific">Galdieria sulphuraria</name>
    <name type="common">Red alga</name>
    <dbReference type="NCBI Taxonomy" id="130081"/>
    <lineage>
        <taxon>Eukaryota</taxon>
        <taxon>Rhodophyta</taxon>
        <taxon>Bangiophyceae</taxon>
        <taxon>Galdieriales</taxon>
        <taxon>Galdieriaceae</taxon>
        <taxon>Galdieria</taxon>
    </lineage>
</organism>
<evidence type="ECO:0000256" key="2">
    <source>
        <dbReference type="ARBA" id="ARBA00009626"/>
    </source>
</evidence>
<dbReference type="AlphaFoldDB" id="M2XJZ6"/>
<dbReference type="KEGG" id="gsl:Gasu_23480"/>
<dbReference type="OrthoDB" id="11176at2759"/>
<evidence type="ECO:0000256" key="5">
    <source>
        <dbReference type="ARBA" id="ARBA00023242"/>
    </source>
</evidence>
<comment type="function">
    <text evidence="6">Component of the Mediator complex, a coactivator involved in the regulated transcription of nearly all RNA polymerase II-dependent genes. Mediator functions as a bridge to convey information from gene-specific regulatory proteins to the basal RNA polymerase II transcription machinery. Mediator is recruited to promoters by direct interactions with regulatory proteins and serves as a scaffold for the assembly of a functional preinitiation complex with RNA polymerase II and the general transcription factors.</text>
</comment>
<sequence>MQVERDLDSRIAKILERLLLALESLHSLLTESQPILQSSSLLQKSTLSEILSLAMRITGSLSAPTNYEEETSNAAEFAPAPTEEMIRVSKMAQWSMQ</sequence>
<accession>M2XJZ6</accession>
<evidence type="ECO:0000256" key="6">
    <source>
        <dbReference type="RuleBase" id="RU364141"/>
    </source>
</evidence>
<dbReference type="RefSeq" id="XP_005706967.1">
    <property type="nucleotide sequence ID" value="XM_005706910.1"/>
</dbReference>
<evidence type="ECO:0000313" key="8">
    <source>
        <dbReference type="Proteomes" id="UP000030680"/>
    </source>
</evidence>
<dbReference type="Pfam" id="PF10018">
    <property type="entry name" value="Med4"/>
    <property type="match status" value="1"/>
</dbReference>
<evidence type="ECO:0000256" key="4">
    <source>
        <dbReference type="ARBA" id="ARBA00023163"/>
    </source>
</evidence>
<comment type="similarity">
    <text evidence="2 6">Belongs to the Mediator complex subunit 4 family.</text>
</comment>
<gene>
    <name evidence="6" type="primary">MED4</name>
    <name evidence="7" type="ORF">Gasu_23480</name>
</gene>
<evidence type="ECO:0000313" key="7">
    <source>
        <dbReference type="EMBL" id="EME30447.1"/>
    </source>
</evidence>
<reference evidence="8" key="1">
    <citation type="journal article" date="2013" name="Science">
        <title>Gene transfer from bacteria and archaea facilitated evolution of an extremophilic eukaryote.</title>
        <authorList>
            <person name="Schonknecht G."/>
            <person name="Chen W.H."/>
            <person name="Ternes C.M."/>
            <person name="Barbier G.G."/>
            <person name="Shrestha R.P."/>
            <person name="Stanke M."/>
            <person name="Brautigam A."/>
            <person name="Baker B.J."/>
            <person name="Banfield J.F."/>
            <person name="Garavito R.M."/>
            <person name="Carr K."/>
            <person name="Wilkerson C."/>
            <person name="Rensing S.A."/>
            <person name="Gagneul D."/>
            <person name="Dickenson N.E."/>
            <person name="Oesterhelt C."/>
            <person name="Lercher M.J."/>
            <person name="Weber A.P."/>
        </authorList>
    </citation>
    <scope>NUCLEOTIDE SEQUENCE [LARGE SCALE GENOMIC DNA]</scope>
    <source>
        <strain evidence="8">074W</strain>
    </source>
</reference>
<dbReference type="GO" id="GO:0003712">
    <property type="term" value="F:transcription coregulator activity"/>
    <property type="evidence" value="ECO:0007669"/>
    <property type="project" value="InterPro"/>
</dbReference>
<protein>
    <recommendedName>
        <fullName evidence="6">Mediator of RNA polymerase II transcription subunit 4</fullName>
    </recommendedName>
    <alternativeName>
        <fullName evidence="6">Mediator complex subunit 4</fullName>
    </alternativeName>
</protein>
<keyword evidence="5 6" id="KW-0539">Nucleus</keyword>
<keyword evidence="3 6" id="KW-0805">Transcription regulation</keyword>
<dbReference type="Gramene" id="EME30447">
    <property type="protein sequence ID" value="EME30447"/>
    <property type="gene ID" value="Gasu_23480"/>
</dbReference>
<keyword evidence="4 6" id="KW-0804">Transcription</keyword>
<dbReference type="GO" id="GO:0006357">
    <property type="term" value="P:regulation of transcription by RNA polymerase II"/>
    <property type="evidence" value="ECO:0007669"/>
    <property type="project" value="InterPro"/>
</dbReference>
<comment type="subcellular location">
    <subcellularLocation>
        <location evidence="1 6">Nucleus</location>
    </subcellularLocation>
</comment>
<dbReference type="Proteomes" id="UP000030680">
    <property type="component" value="Unassembled WGS sequence"/>
</dbReference>
<dbReference type="GO" id="GO:0016592">
    <property type="term" value="C:mediator complex"/>
    <property type="evidence" value="ECO:0007669"/>
    <property type="project" value="InterPro"/>
</dbReference>
<keyword evidence="6" id="KW-0010">Activator</keyword>
<dbReference type="InterPro" id="IPR019258">
    <property type="entry name" value="Mediator_Med4"/>
</dbReference>
<comment type="subunit">
    <text evidence="6">Component of the Mediator complex.</text>
</comment>
<keyword evidence="8" id="KW-1185">Reference proteome</keyword>
<dbReference type="GeneID" id="17089174"/>